<protein>
    <recommendedName>
        <fullName evidence="3">DUF2550 family protein</fullName>
    </recommendedName>
</protein>
<evidence type="ECO:0000313" key="2">
    <source>
        <dbReference type="Proteomes" id="UP000540568"/>
    </source>
</evidence>
<dbReference type="AlphaFoldDB" id="A0A7W3PHA1"/>
<sequence>MIALAGVVTQWIFRRQAARRAGSGTVEIVVWARSGKVPGLARQKKWVKAKVSADESGRLVWVKPAGEPLALTLRSRESRPRNKTDLFFLDPGTPVWEAVTADGQELGIVIPHAREHAFVEQLPVAEPAPQP</sequence>
<keyword evidence="2" id="KW-1185">Reference proteome</keyword>
<evidence type="ECO:0000313" key="1">
    <source>
        <dbReference type="EMBL" id="MBA8811512.1"/>
    </source>
</evidence>
<proteinExistence type="predicted"/>
<organism evidence="1 2">
    <name type="scientific">Promicromonospora sukumoe</name>
    <dbReference type="NCBI Taxonomy" id="88382"/>
    <lineage>
        <taxon>Bacteria</taxon>
        <taxon>Bacillati</taxon>
        <taxon>Actinomycetota</taxon>
        <taxon>Actinomycetes</taxon>
        <taxon>Micrococcales</taxon>
        <taxon>Promicromonosporaceae</taxon>
        <taxon>Promicromonospora</taxon>
    </lineage>
</organism>
<dbReference type="EMBL" id="JACGWV010000003">
    <property type="protein sequence ID" value="MBA8811512.1"/>
    <property type="molecule type" value="Genomic_DNA"/>
</dbReference>
<reference evidence="1 2" key="1">
    <citation type="submission" date="2020-07" db="EMBL/GenBank/DDBJ databases">
        <title>Sequencing the genomes of 1000 actinobacteria strains.</title>
        <authorList>
            <person name="Klenk H.-P."/>
        </authorList>
    </citation>
    <scope>NUCLEOTIDE SEQUENCE [LARGE SCALE GENOMIC DNA]</scope>
    <source>
        <strain evidence="1 2">DSM 44121</strain>
    </source>
</reference>
<dbReference type="Proteomes" id="UP000540568">
    <property type="component" value="Unassembled WGS sequence"/>
</dbReference>
<evidence type="ECO:0008006" key="3">
    <source>
        <dbReference type="Google" id="ProtNLM"/>
    </source>
</evidence>
<name>A0A7W3PHA1_9MICO</name>
<comment type="caution">
    <text evidence="1">The sequence shown here is derived from an EMBL/GenBank/DDBJ whole genome shotgun (WGS) entry which is preliminary data.</text>
</comment>
<dbReference type="RefSeq" id="WP_182620619.1">
    <property type="nucleotide sequence ID" value="NZ_BAAATF010000001.1"/>
</dbReference>
<gene>
    <name evidence="1" type="ORF">FHX71_005519</name>
</gene>
<accession>A0A7W3PHA1</accession>